<dbReference type="EMBL" id="VFQX01000033">
    <property type="protein sequence ID" value="KAF0977925.1"/>
    <property type="molecule type" value="Genomic_DNA"/>
</dbReference>
<comment type="subcellular location">
    <subcellularLocation>
        <location evidence="1">Chromosome</location>
        <location evidence="1">Centromere</location>
    </subcellularLocation>
</comment>
<proteinExistence type="inferred from homology"/>
<evidence type="ECO:0000256" key="9">
    <source>
        <dbReference type="SAM" id="Coils"/>
    </source>
</evidence>
<evidence type="ECO:0000256" key="7">
    <source>
        <dbReference type="ARBA" id="ARBA00023306"/>
    </source>
</evidence>
<keyword evidence="8" id="KW-0137">Centromere</keyword>
<keyword evidence="4" id="KW-0132">Cell division</keyword>
<evidence type="ECO:0000313" key="11">
    <source>
        <dbReference type="EMBL" id="KAF0977925.1"/>
    </source>
</evidence>
<comment type="similarity">
    <text evidence="2">Belongs to the NUF2 family.</text>
</comment>
<dbReference type="PANTHER" id="PTHR48441:SF1">
    <property type="entry name" value="NT-3"/>
    <property type="match status" value="1"/>
</dbReference>
<keyword evidence="5" id="KW-0498">Mitosis</keyword>
<dbReference type="InterPro" id="IPR038275">
    <property type="entry name" value="Nuf2_N_sf"/>
</dbReference>
<dbReference type="VEuPathDB" id="AmoebaDB:NF0039430"/>
<feature type="domain" description="Kinetochore protein Nuf2 N-terminal" evidence="10">
    <location>
        <begin position="27"/>
        <end position="171"/>
    </location>
</feature>
<dbReference type="GO" id="GO:0031262">
    <property type="term" value="C:Ndc80 complex"/>
    <property type="evidence" value="ECO:0007669"/>
    <property type="project" value="InterPro"/>
</dbReference>
<dbReference type="VEuPathDB" id="AmoebaDB:FDP41_003247"/>
<dbReference type="GeneID" id="68110465"/>
<accession>A0A6A5BX55</accession>
<evidence type="ECO:0000313" key="12">
    <source>
        <dbReference type="Proteomes" id="UP000444721"/>
    </source>
</evidence>
<evidence type="ECO:0000256" key="6">
    <source>
        <dbReference type="ARBA" id="ARBA00023054"/>
    </source>
</evidence>
<dbReference type="PANTHER" id="PTHR48441">
    <property type="match status" value="1"/>
</dbReference>
<feature type="coiled-coil region" evidence="9">
    <location>
        <begin position="234"/>
        <end position="441"/>
    </location>
</feature>
<reference evidence="11 12" key="1">
    <citation type="journal article" date="2019" name="Sci. Rep.">
        <title>Nanopore sequencing improves the draft genome of the human pathogenic amoeba Naegleria fowleri.</title>
        <authorList>
            <person name="Liechti N."/>
            <person name="Schurch N."/>
            <person name="Bruggmann R."/>
            <person name="Wittwer M."/>
        </authorList>
    </citation>
    <scope>NUCLEOTIDE SEQUENCE [LARGE SCALE GENOMIC DNA]</scope>
    <source>
        <strain evidence="11 12">ATCC 30894</strain>
    </source>
</reference>
<comment type="caution">
    <text evidence="11">The sequence shown here is derived from an EMBL/GenBank/DDBJ whole genome shotgun (WGS) entry which is preliminary data.</text>
</comment>
<dbReference type="Pfam" id="PF03800">
    <property type="entry name" value="Nuf2"/>
    <property type="match status" value="1"/>
</dbReference>
<gene>
    <name evidence="11" type="ORF">FDP41_003247</name>
</gene>
<organism evidence="11 12">
    <name type="scientific">Naegleria fowleri</name>
    <name type="common">Brain eating amoeba</name>
    <dbReference type="NCBI Taxonomy" id="5763"/>
    <lineage>
        <taxon>Eukaryota</taxon>
        <taxon>Discoba</taxon>
        <taxon>Heterolobosea</taxon>
        <taxon>Tetramitia</taxon>
        <taxon>Eutetramitia</taxon>
        <taxon>Vahlkampfiidae</taxon>
        <taxon>Naegleria</taxon>
    </lineage>
</organism>
<dbReference type="RefSeq" id="XP_044562638.1">
    <property type="nucleotide sequence ID" value="XM_044706530.1"/>
</dbReference>
<evidence type="ECO:0000259" key="10">
    <source>
        <dbReference type="Pfam" id="PF03800"/>
    </source>
</evidence>
<keyword evidence="7" id="KW-0131">Cell cycle</keyword>
<sequence>MKKYGSSQNLNITMVGGSNNNGTAASYNIPTVNIPTLLASLGEMGVPSLSTEDLNNPSPDVVCKILGSCMEKLLDTSMNDIKTRNKEYLNSTDAPVQIRENPEAYSHAVEFIELFKKIQKVLITARLHDFSITDIVKPNSKRFRLALFAFLNLAKFREEIIDSYNEIITEYDTLETEKEELRLNVEKDNIALQSYLEEERSNESKLKILAEKVRAMTQAIQEISVKDIEIQNNINIVQTENENLSKQLEGAEQHLEALTKENKTLKSQIVSNPEELKKKILVLRRCIQTTTDELRELEEQLQTLTVDHIKNAEELIKILSKSIVLGEQVEELKNKKKDIGKLIKGKQETIENMETEIAEMENMKKQKEKQITNISERIDKMQQQHLEKIARAEAMITDAQKEKEAMELLCREYKDKAESNKKRLEELRRIQAQRRQSHQQQILQLNSHLCNDIINGIDSYHMKAVASLKQ</sequence>
<evidence type="ECO:0000256" key="1">
    <source>
        <dbReference type="ARBA" id="ARBA00004584"/>
    </source>
</evidence>
<evidence type="ECO:0000256" key="3">
    <source>
        <dbReference type="ARBA" id="ARBA00022454"/>
    </source>
</evidence>
<dbReference type="Proteomes" id="UP000444721">
    <property type="component" value="Unassembled WGS sequence"/>
</dbReference>
<keyword evidence="3" id="KW-0158">Chromosome</keyword>
<feature type="coiled-coil region" evidence="9">
    <location>
        <begin position="164"/>
        <end position="198"/>
    </location>
</feature>
<dbReference type="VEuPathDB" id="AmoebaDB:NfTy_059930"/>
<dbReference type="InterPro" id="IPR005549">
    <property type="entry name" value="Kinetochore_Nuf2_N"/>
</dbReference>
<dbReference type="OrthoDB" id="8194677at2759"/>
<evidence type="ECO:0000256" key="5">
    <source>
        <dbReference type="ARBA" id="ARBA00022776"/>
    </source>
</evidence>
<keyword evidence="6 9" id="KW-0175">Coiled coil</keyword>
<keyword evidence="12" id="KW-1185">Reference proteome</keyword>
<evidence type="ECO:0000256" key="4">
    <source>
        <dbReference type="ARBA" id="ARBA00022618"/>
    </source>
</evidence>
<protein>
    <recommendedName>
        <fullName evidence="10">Kinetochore protein Nuf2 N-terminal domain-containing protein</fullName>
    </recommendedName>
</protein>
<dbReference type="GO" id="GO:0051301">
    <property type="term" value="P:cell division"/>
    <property type="evidence" value="ECO:0007669"/>
    <property type="project" value="UniProtKB-KW"/>
</dbReference>
<dbReference type="OMA" id="FRAERQT"/>
<name>A0A6A5BX55_NAEFO</name>
<evidence type="ECO:0000256" key="2">
    <source>
        <dbReference type="ARBA" id="ARBA00005498"/>
    </source>
</evidence>
<dbReference type="AlphaFoldDB" id="A0A6A5BX55"/>
<dbReference type="Gene3D" id="1.10.418.60">
    <property type="entry name" value="Ncd80 complex, Nuf2 subunit"/>
    <property type="match status" value="1"/>
</dbReference>
<evidence type="ECO:0000256" key="8">
    <source>
        <dbReference type="ARBA" id="ARBA00023328"/>
    </source>
</evidence>